<dbReference type="GO" id="GO:0006355">
    <property type="term" value="P:regulation of DNA-templated transcription"/>
    <property type="evidence" value="ECO:0007669"/>
    <property type="project" value="InterPro"/>
</dbReference>
<dbReference type="InterPro" id="IPR008422">
    <property type="entry name" value="KN_HD"/>
</dbReference>
<dbReference type="EMBL" id="JAKKPZ010000015">
    <property type="protein sequence ID" value="KAI1713535.1"/>
    <property type="molecule type" value="Genomic_DNA"/>
</dbReference>
<dbReference type="GO" id="GO:0005634">
    <property type="term" value="C:nucleus"/>
    <property type="evidence" value="ECO:0007669"/>
    <property type="project" value="UniProtKB-SubCell"/>
</dbReference>
<comment type="subcellular location">
    <subcellularLocation>
        <location evidence="1">Nucleus</location>
    </subcellularLocation>
</comment>
<dbReference type="Pfam" id="PF05920">
    <property type="entry name" value="Homeobox_KN"/>
    <property type="match status" value="1"/>
</dbReference>
<dbReference type="CDD" id="cd00086">
    <property type="entry name" value="homeodomain"/>
    <property type="match status" value="1"/>
</dbReference>
<evidence type="ECO:0000256" key="2">
    <source>
        <dbReference type="ARBA" id="ARBA00023125"/>
    </source>
</evidence>
<evidence type="ECO:0000256" key="3">
    <source>
        <dbReference type="ARBA" id="ARBA00023155"/>
    </source>
</evidence>
<evidence type="ECO:0000256" key="5">
    <source>
        <dbReference type="SAM" id="MobiDB-lite"/>
    </source>
</evidence>
<evidence type="ECO:0000313" key="8">
    <source>
        <dbReference type="Proteomes" id="UP001201812"/>
    </source>
</evidence>
<dbReference type="SUPFAM" id="SSF46689">
    <property type="entry name" value="Homeodomain-like"/>
    <property type="match status" value="1"/>
</dbReference>
<keyword evidence="8" id="KW-1185">Reference proteome</keyword>
<gene>
    <name evidence="7" type="ORF">DdX_09051</name>
</gene>
<dbReference type="Gene3D" id="1.10.10.60">
    <property type="entry name" value="Homeodomain-like"/>
    <property type="match status" value="1"/>
</dbReference>
<reference evidence="7" key="1">
    <citation type="submission" date="2022-01" db="EMBL/GenBank/DDBJ databases">
        <title>Genome Sequence Resource for Two Populations of Ditylenchus destructor, the Migratory Endoparasitic Phytonematode.</title>
        <authorList>
            <person name="Zhang H."/>
            <person name="Lin R."/>
            <person name="Xie B."/>
        </authorList>
    </citation>
    <scope>NUCLEOTIDE SEQUENCE</scope>
    <source>
        <strain evidence="7">BazhouSP</strain>
    </source>
</reference>
<accession>A0AAD4N2Q2</accession>
<keyword evidence="2 7" id="KW-0238">DNA-binding</keyword>
<protein>
    <submittedName>
        <fullName evidence="7">Homeobox KN domain-containing protein</fullName>
    </submittedName>
</protein>
<feature type="compositionally biased region" description="Basic and acidic residues" evidence="5">
    <location>
        <begin position="293"/>
        <end position="307"/>
    </location>
</feature>
<dbReference type="Proteomes" id="UP001201812">
    <property type="component" value="Unassembled WGS sequence"/>
</dbReference>
<dbReference type="InterPro" id="IPR001356">
    <property type="entry name" value="HD"/>
</dbReference>
<name>A0AAD4N2Q2_9BILA</name>
<feature type="region of interest" description="Disordered" evidence="5">
    <location>
        <begin position="293"/>
        <end position="312"/>
    </location>
</feature>
<feature type="region of interest" description="Disordered" evidence="5">
    <location>
        <begin position="241"/>
        <end position="260"/>
    </location>
</feature>
<dbReference type="InterPro" id="IPR009057">
    <property type="entry name" value="Homeodomain-like_sf"/>
</dbReference>
<sequence length="338" mass="37771">MVSSPLMSALVERQNTAAPEVGPCMVRGLNASSDVLIQLATNKKQEEGRKELAINAAGDNTDENVLGTNAIRKETSKTPNDMLSEKEAAEHIAEIVGKVIASQRQANANECDKVNITVQDVENHSDTGTIASDGSDGVVPNTLAEKQKREFQEWMSRHGNNLYPSRQDKEQLADQLGTSYLQVTRLLANFRRRHLKYKRCAQLAQAKNEQNIFEHEQPSVNGETTQVDNSVLQGDPTILNFHDEHDEHEDNDYPPTKVPRMDIAEESSGNADELERQRRIDETIHSIFSRVFNSEEHTEEEHRERTLKPTSNEGDAVAAILQLQAHGTSHKGEDFVIC</sequence>
<organism evidence="7 8">
    <name type="scientific">Ditylenchus destructor</name>
    <dbReference type="NCBI Taxonomy" id="166010"/>
    <lineage>
        <taxon>Eukaryota</taxon>
        <taxon>Metazoa</taxon>
        <taxon>Ecdysozoa</taxon>
        <taxon>Nematoda</taxon>
        <taxon>Chromadorea</taxon>
        <taxon>Rhabditida</taxon>
        <taxon>Tylenchina</taxon>
        <taxon>Tylenchomorpha</taxon>
        <taxon>Sphaerularioidea</taxon>
        <taxon>Anguinidae</taxon>
        <taxon>Anguininae</taxon>
        <taxon>Ditylenchus</taxon>
    </lineage>
</organism>
<dbReference type="GO" id="GO:0003677">
    <property type="term" value="F:DNA binding"/>
    <property type="evidence" value="ECO:0007669"/>
    <property type="project" value="UniProtKB-KW"/>
</dbReference>
<comment type="caution">
    <text evidence="7">The sequence shown here is derived from an EMBL/GenBank/DDBJ whole genome shotgun (WGS) entry which is preliminary data.</text>
</comment>
<evidence type="ECO:0000256" key="4">
    <source>
        <dbReference type="ARBA" id="ARBA00023242"/>
    </source>
</evidence>
<evidence type="ECO:0000256" key="1">
    <source>
        <dbReference type="ARBA" id="ARBA00004123"/>
    </source>
</evidence>
<evidence type="ECO:0000259" key="6">
    <source>
        <dbReference type="Pfam" id="PF05920"/>
    </source>
</evidence>
<evidence type="ECO:0000313" key="7">
    <source>
        <dbReference type="EMBL" id="KAI1713535.1"/>
    </source>
</evidence>
<dbReference type="AlphaFoldDB" id="A0AAD4N2Q2"/>
<proteinExistence type="predicted"/>
<keyword evidence="3 7" id="KW-0371">Homeobox</keyword>
<keyword evidence="4" id="KW-0539">Nucleus</keyword>
<feature type="domain" description="KN homeodomain" evidence="6">
    <location>
        <begin position="154"/>
        <end position="193"/>
    </location>
</feature>